<dbReference type="AlphaFoldDB" id="A0A2U3APA4"/>
<evidence type="ECO:0000313" key="1">
    <source>
        <dbReference type="EMBL" id="PWI26339.1"/>
    </source>
</evidence>
<dbReference type="RefSeq" id="WP_109304943.1">
    <property type="nucleotide sequence ID" value="NZ_BJUF01000040.1"/>
</dbReference>
<proteinExistence type="predicted"/>
<keyword evidence="2" id="KW-1185">Reference proteome</keyword>
<dbReference type="Proteomes" id="UP000245938">
    <property type="component" value="Unassembled WGS sequence"/>
</dbReference>
<gene>
    <name evidence="1" type="ORF">DEX24_03105</name>
</gene>
<protein>
    <submittedName>
        <fullName evidence="1">Uncharacterized protein</fullName>
    </submittedName>
</protein>
<name>A0A2U3APA4_9BACL</name>
<comment type="caution">
    <text evidence="1">The sequence shown here is derived from an EMBL/GenBank/DDBJ whole genome shotgun (WGS) entry which is preliminary data.</text>
</comment>
<dbReference type="EMBL" id="QFVR01000003">
    <property type="protein sequence ID" value="PWI26339.1"/>
    <property type="molecule type" value="Genomic_DNA"/>
</dbReference>
<accession>A0A2U3APA4</accession>
<evidence type="ECO:0000313" key="2">
    <source>
        <dbReference type="Proteomes" id="UP000245938"/>
    </source>
</evidence>
<sequence>MNYDAITDIKKIEGNKVQLSEINESVNYSTALRIASNKQTDLYLIDLPIVKSKSLYLTDEKRKDCDFVIMDILRKKVYFIELKSSTDAASSKHINEQLLCGEFWWKHLAFCMKIDSNEYDGVKLVIYVNSKNKRNFGKVDLNEQYGFYRGYGKNVFID</sequence>
<organism evidence="1 2">
    <name type="scientific">Kurthia sibirica</name>
    <dbReference type="NCBI Taxonomy" id="202750"/>
    <lineage>
        <taxon>Bacteria</taxon>
        <taxon>Bacillati</taxon>
        <taxon>Bacillota</taxon>
        <taxon>Bacilli</taxon>
        <taxon>Bacillales</taxon>
        <taxon>Caryophanaceae</taxon>
        <taxon>Kurthia</taxon>
    </lineage>
</organism>
<dbReference type="OrthoDB" id="9798587at2"/>
<reference evidence="1 2" key="1">
    <citation type="submission" date="2018-05" db="EMBL/GenBank/DDBJ databases">
        <title>Kurthia sibirica genome sequence.</title>
        <authorList>
            <person name="Maclea K.S."/>
            <person name="Goen A.E."/>
        </authorList>
    </citation>
    <scope>NUCLEOTIDE SEQUENCE [LARGE SCALE GENOMIC DNA]</scope>
    <source>
        <strain evidence="1 2">ATCC 49154</strain>
    </source>
</reference>